<dbReference type="InterPro" id="IPR023795">
    <property type="entry name" value="Serpin_CS"/>
</dbReference>
<dbReference type="PROSITE" id="PS51163">
    <property type="entry name" value="YRDC"/>
    <property type="match status" value="1"/>
</dbReference>
<evidence type="ECO:0000313" key="9">
    <source>
        <dbReference type="Proteomes" id="UP000680020"/>
    </source>
</evidence>
<evidence type="ECO:0000256" key="2">
    <source>
        <dbReference type="ARBA" id="ARBA00007663"/>
    </source>
</evidence>
<dbReference type="AlphaFoldDB" id="A0AB35C0C1"/>
<comment type="caution">
    <text evidence="8">The sequence shown here is derived from an EMBL/GenBank/DDBJ whole genome shotgun (WGS) entry which is preliminary data.</text>
</comment>
<evidence type="ECO:0000313" key="8">
    <source>
        <dbReference type="EMBL" id="MBS7824607.1"/>
    </source>
</evidence>
<comment type="similarity">
    <text evidence="2">Belongs to the SUA5 family.</text>
</comment>
<dbReference type="GO" id="GO:0000049">
    <property type="term" value="F:tRNA binding"/>
    <property type="evidence" value="ECO:0007669"/>
    <property type="project" value="TreeGrafter"/>
</dbReference>
<dbReference type="InterPro" id="IPR050156">
    <property type="entry name" value="TC-AMP_synthase_SUA5"/>
</dbReference>
<dbReference type="PANTHER" id="PTHR17490:SF18">
    <property type="entry name" value="THREONYLCARBAMOYL-AMP SYNTHASE"/>
    <property type="match status" value="1"/>
</dbReference>
<evidence type="ECO:0000256" key="4">
    <source>
        <dbReference type="ARBA" id="ARBA00022490"/>
    </source>
</evidence>
<comment type="subcellular location">
    <subcellularLocation>
        <location evidence="1">Cytoplasm</location>
    </subcellularLocation>
</comment>
<comment type="catalytic activity">
    <reaction evidence="6">
        <text>L-threonine + hydrogencarbonate + ATP = L-threonylcarbamoyladenylate + diphosphate + H2O</text>
        <dbReference type="Rhea" id="RHEA:36407"/>
        <dbReference type="ChEBI" id="CHEBI:15377"/>
        <dbReference type="ChEBI" id="CHEBI:17544"/>
        <dbReference type="ChEBI" id="CHEBI:30616"/>
        <dbReference type="ChEBI" id="CHEBI:33019"/>
        <dbReference type="ChEBI" id="CHEBI:57926"/>
        <dbReference type="ChEBI" id="CHEBI:73682"/>
        <dbReference type="EC" id="2.7.7.87"/>
    </reaction>
</comment>
<dbReference type="InterPro" id="IPR006070">
    <property type="entry name" value="Sua5-like_dom"/>
</dbReference>
<name>A0AB35C0C1_9GAMM</name>
<dbReference type="Pfam" id="PF01300">
    <property type="entry name" value="Sua5_yciO_yrdC"/>
    <property type="match status" value="1"/>
</dbReference>
<dbReference type="SUPFAM" id="SSF55821">
    <property type="entry name" value="YrdC/RibB"/>
    <property type="match status" value="1"/>
</dbReference>
<accession>A0AB35C0C1</accession>
<proteinExistence type="inferred from homology"/>
<reference evidence="8" key="1">
    <citation type="submission" date="2021-03" db="EMBL/GenBank/DDBJ databases">
        <title>Identification and antibiotic profiling of Wohlfahrtiimonas chitiniclastica, an underestimated human pathogen.</title>
        <authorList>
            <person name="Kopf A."/>
            <person name="Bunk B."/>
            <person name="Coldewey S."/>
            <person name="Gunzer F."/>
            <person name="Riedel T."/>
            <person name="Schroettner P."/>
        </authorList>
    </citation>
    <scope>NUCLEOTIDE SEQUENCE</scope>
    <source>
        <strain evidence="8">DSM 100917</strain>
    </source>
</reference>
<dbReference type="RefSeq" id="WP_094488840.1">
    <property type="nucleotide sequence ID" value="NZ_JAGIBR010000003.1"/>
</dbReference>
<keyword evidence="4" id="KW-0963">Cytoplasm</keyword>
<dbReference type="EC" id="2.7.7.87" evidence="3"/>
<protein>
    <recommendedName>
        <fullName evidence="3">L-threonylcarbamoyladenylate synthase</fullName>
        <ecNumber evidence="3">2.7.7.87</ecNumber>
    </recommendedName>
</protein>
<gene>
    <name evidence="8" type="ORF">J7561_05240</name>
</gene>
<dbReference type="GO" id="GO:0005737">
    <property type="term" value="C:cytoplasm"/>
    <property type="evidence" value="ECO:0007669"/>
    <property type="project" value="UniProtKB-SubCell"/>
</dbReference>
<dbReference type="GO" id="GO:0061710">
    <property type="term" value="F:L-threonylcarbamoyladenylate synthase"/>
    <property type="evidence" value="ECO:0007669"/>
    <property type="project" value="UniProtKB-EC"/>
</dbReference>
<keyword evidence="5" id="KW-0808">Transferase</keyword>
<dbReference type="InterPro" id="IPR017945">
    <property type="entry name" value="DHBP_synth_RibB-like_a/b_dom"/>
</dbReference>
<dbReference type="GO" id="GO:0003725">
    <property type="term" value="F:double-stranded RNA binding"/>
    <property type="evidence" value="ECO:0007669"/>
    <property type="project" value="InterPro"/>
</dbReference>
<dbReference type="PANTHER" id="PTHR17490">
    <property type="entry name" value="SUA5"/>
    <property type="match status" value="1"/>
</dbReference>
<evidence type="ECO:0000259" key="7">
    <source>
        <dbReference type="PROSITE" id="PS51163"/>
    </source>
</evidence>
<evidence type="ECO:0000256" key="1">
    <source>
        <dbReference type="ARBA" id="ARBA00004496"/>
    </source>
</evidence>
<feature type="domain" description="YrdC-like" evidence="7">
    <location>
        <begin position="4"/>
        <end position="186"/>
    </location>
</feature>
<sequence length="186" mass="20129">MNKLLTVEEGAAALIAQEIIVYPTEGVYGIGGDARNVELAKKICAIKGRPLSKGLIVLVDDLSRLGDWIIPLTDEQKERMKTLDYGFHHTWLVPKTEKCPIELSGDSDDLAVRLTTHATARALCEQLGAPLISTSANAQGEPSILTKEDALAFDHPFIFGVVDGQLGGLPQATKIQHVVTGEVYRV</sequence>
<dbReference type="GO" id="GO:0006450">
    <property type="term" value="P:regulation of translational fidelity"/>
    <property type="evidence" value="ECO:0007669"/>
    <property type="project" value="TreeGrafter"/>
</dbReference>
<dbReference type="Gene3D" id="3.90.870.10">
    <property type="entry name" value="DHBP synthase"/>
    <property type="match status" value="1"/>
</dbReference>
<dbReference type="Proteomes" id="UP000680020">
    <property type="component" value="Unassembled WGS sequence"/>
</dbReference>
<dbReference type="EMBL" id="JAGIBU010000003">
    <property type="protein sequence ID" value="MBS7824607.1"/>
    <property type="molecule type" value="Genomic_DNA"/>
</dbReference>
<evidence type="ECO:0000256" key="3">
    <source>
        <dbReference type="ARBA" id="ARBA00012584"/>
    </source>
</evidence>
<evidence type="ECO:0000256" key="6">
    <source>
        <dbReference type="ARBA" id="ARBA00048366"/>
    </source>
</evidence>
<dbReference type="GeneID" id="58264054"/>
<evidence type="ECO:0000256" key="5">
    <source>
        <dbReference type="ARBA" id="ARBA00022679"/>
    </source>
</evidence>
<dbReference type="PROSITE" id="PS00284">
    <property type="entry name" value="SERPIN"/>
    <property type="match status" value="1"/>
</dbReference>
<organism evidence="8 9">
    <name type="scientific">Wohlfahrtiimonas chitiniclastica</name>
    <dbReference type="NCBI Taxonomy" id="400946"/>
    <lineage>
        <taxon>Bacteria</taxon>
        <taxon>Pseudomonadati</taxon>
        <taxon>Pseudomonadota</taxon>
        <taxon>Gammaproteobacteria</taxon>
        <taxon>Cardiobacteriales</taxon>
        <taxon>Ignatzschineriaceae</taxon>
        <taxon>Wohlfahrtiimonas</taxon>
    </lineage>
</organism>